<comment type="caution">
    <text evidence="2">The sequence shown here is derived from an EMBL/GenBank/DDBJ whole genome shotgun (WGS) entry which is preliminary data.</text>
</comment>
<feature type="domain" description="F-box" evidence="1">
    <location>
        <begin position="1"/>
        <end position="48"/>
    </location>
</feature>
<evidence type="ECO:0000313" key="2">
    <source>
        <dbReference type="EMBL" id="CAJ0577745.1"/>
    </source>
</evidence>
<gene>
    <name evidence="2" type="ORF">MSPICULIGERA_LOCUS16013</name>
</gene>
<dbReference type="InterPro" id="IPR001810">
    <property type="entry name" value="F-box_dom"/>
</dbReference>
<accession>A0AA36G9S2</accession>
<evidence type="ECO:0000313" key="3">
    <source>
        <dbReference type="Proteomes" id="UP001177023"/>
    </source>
</evidence>
<organism evidence="2 3">
    <name type="scientific">Mesorhabditis spiculigera</name>
    <dbReference type="NCBI Taxonomy" id="96644"/>
    <lineage>
        <taxon>Eukaryota</taxon>
        <taxon>Metazoa</taxon>
        <taxon>Ecdysozoa</taxon>
        <taxon>Nematoda</taxon>
        <taxon>Chromadorea</taxon>
        <taxon>Rhabditida</taxon>
        <taxon>Rhabditina</taxon>
        <taxon>Rhabditomorpha</taxon>
        <taxon>Rhabditoidea</taxon>
        <taxon>Rhabditidae</taxon>
        <taxon>Mesorhabditinae</taxon>
        <taxon>Mesorhabditis</taxon>
    </lineage>
</organism>
<dbReference type="PROSITE" id="PS50181">
    <property type="entry name" value="FBOX"/>
    <property type="match status" value="1"/>
</dbReference>
<sequence>MEFLDLPVEIQHKVMRMLAPQGFLNLSSSSRALMATGTECRSKQWSDVTRRCDGLWIFTDGPRCTHVKNKKLLNLMLAHSVIDKLEYCEFRGRPVPSNFRRDRFEVRNLKVNTGPIGCIDVVASAAKCFMPQSLDVKHAEYESFWPEALATCNENLRKFHATYVGDEVATLRHLKVPSMQIRLPLIELPELLKLIDDIVTEWVNGKREIVHIQFSFMCLGSYLVAQAAFARMKLDYARGPEQLHIETDDDTVTLFTSLCVL</sequence>
<name>A0AA36G9S2_9BILA</name>
<proteinExistence type="predicted"/>
<feature type="non-terminal residue" evidence="2">
    <location>
        <position position="261"/>
    </location>
</feature>
<protein>
    <recommendedName>
        <fullName evidence="1">F-box domain-containing protein</fullName>
    </recommendedName>
</protein>
<dbReference type="EMBL" id="CATQJA010002651">
    <property type="protein sequence ID" value="CAJ0577745.1"/>
    <property type="molecule type" value="Genomic_DNA"/>
</dbReference>
<keyword evidence="3" id="KW-1185">Reference proteome</keyword>
<reference evidence="2" key="1">
    <citation type="submission" date="2023-06" db="EMBL/GenBank/DDBJ databases">
        <authorList>
            <person name="Delattre M."/>
        </authorList>
    </citation>
    <scope>NUCLEOTIDE SEQUENCE</scope>
    <source>
        <strain evidence="2">AF72</strain>
    </source>
</reference>
<evidence type="ECO:0000259" key="1">
    <source>
        <dbReference type="PROSITE" id="PS50181"/>
    </source>
</evidence>
<dbReference type="AlphaFoldDB" id="A0AA36G9S2"/>
<dbReference type="Proteomes" id="UP001177023">
    <property type="component" value="Unassembled WGS sequence"/>
</dbReference>